<evidence type="ECO:0000313" key="2">
    <source>
        <dbReference type="Proteomes" id="UP000288168"/>
    </source>
</evidence>
<proteinExistence type="predicted"/>
<keyword evidence="2" id="KW-1185">Reference proteome</keyword>
<gene>
    <name evidence="1" type="ORF">CEP54_015101</name>
</gene>
<reference evidence="1 2" key="1">
    <citation type="submission" date="2017-06" db="EMBL/GenBank/DDBJ databases">
        <title>Comparative genomic analysis of Ambrosia Fusariam Clade fungi.</title>
        <authorList>
            <person name="Stajich J.E."/>
            <person name="Carrillo J."/>
            <person name="Kijimoto T."/>
            <person name="Eskalen A."/>
            <person name="O'Donnell K."/>
            <person name="Kasson M."/>
        </authorList>
    </citation>
    <scope>NUCLEOTIDE SEQUENCE [LARGE SCALE GENOMIC DNA]</scope>
    <source>
        <strain evidence="1 2">NRRL62584</strain>
    </source>
</reference>
<dbReference type="AlphaFoldDB" id="A0A428NRE8"/>
<sequence>MRLTIYSESEGKARLNKKTGPKPKIYYHGTVSEAPTDELTEEAKKNGHKLNDIIYILDTNNSNDKIGSVALLTAGFVGVLAGH</sequence>
<comment type="caution">
    <text evidence="1">The sequence shown here is derived from an EMBL/GenBank/DDBJ whole genome shotgun (WGS) entry which is preliminary data.</text>
</comment>
<accession>A0A428NRE8</accession>
<dbReference type="Proteomes" id="UP000288168">
    <property type="component" value="Unassembled WGS sequence"/>
</dbReference>
<organism evidence="1 2">
    <name type="scientific">Fusarium duplospermum</name>
    <dbReference type="NCBI Taxonomy" id="1325734"/>
    <lineage>
        <taxon>Eukaryota</taxon>
        <taxon>Fungi</taxon>
        <taxon>Dikarya</taxon>
        <taxon>Ascomycota</taxon>
        <taxon>Pezizomycotina</taxon>
        <taxon>Sordariomycetes</taxon>
        <taxon>Hypocreomycetidae</taxon>
        <taxon>Hypocreales</taxon>
        <taxon>Nectriaceae</taxon>
        <taxon>Fusarium</taxon>
        <taxon>Fusarium solani species complex</taxon>
    </lineage>
</organism>
<evidence type="ECO:0000313" key="1">
    <source>
        <dbReference type="EMBL" id="RSL43384.1"/>
    </source>
</evidence>
<protein>
    <submittedName>
        <fullName evidence="1">Uncharacterized protein</fullName>
    </submittedName>
</protein>
<name>A0A428NRE8_9HYPO</name>
<dbReference type="EMBL" id="NKCI01000326">
    <property type="protein sequence ID" value="RSL43384.1"/>
    <property type="molecule type" value="Genomic_DNA"/>
</dbReference>